<sequence length="82" mass="9265">MPMLEDMPTSETLVGNELEVITGYKMPAKQRTWLDQNGWKYHRNRAGHPVVGRAYARLKMAGITPTKGTAKETWSMDLSKVS</sequence>
<evidence type="ECO:0000313" key="4">
    <source>
        <dbReference type="Proteomes" id="UP000199005"/>
    </source>
</evidence>
<dbReference type="STRING" id="170623.SAMN04244579_02432"/>
<dbReference type="Proteomes" id="UP000199005">
    <property type="component" value="Unassembled WGS sequence"/>
</dbReference>
<evidence type="ECO:0000313" key="3">
    <source>
        <dbReference type="EMBL" id="SEQ89601.1"/>
    </source>
</evidence>
<dbReference type="InterPro" id="IPR025319">
    <property type="entry name" value="DUF4224"/>
</dbReference>
<gene>
    <name evidence="3" type="ORF">SAMN04244573_02467</name>
    <name evidence="2" type="ORF">SAMN04244579_02432</name>
</gene>
<evidence type="ECO:0000313" key="5">
    <source>
        <dbReference type="Proteomes" id="UP000199267"/>
    </source>
</evidence>
<feature type="domain" description="DUF4224" evidence="1">
    <location>
        <begin position="15"/>
        <end position="55"/>
    </location>
</feature>
<organism evidence="3 5">
    <name type="scientific">Azotobacter beijerinckii</name>
    <dbReference type="NCBI Taxonomy" id="170623"/>
    <lineage>
        <taxon>Bacteria</taxon>
        <taxon>Pseudomonadati</taxon>
        <taxon>Pseudomonadota</taxon>
        <taxon>Gammaproteobacteria</taxon>
        <taxon>Pseudomonadales</taxon>
        <taxon>Pseudomonadaceae</taxon>
        <taxon>Azotobacter</taxon>
    </lineage>
</organism>
<reference evidence="4 5" key="1">
    <citation type="submission" date="2016-10" db="EMBL/GenBank/DDBJ databases">
        <authorList>
            <person name="de Groot N.N."/>
        </authorList>
    </citation>
    <scope>NUCLEOTIDE SEQUENCE [LARGE SCALE GENOMIC DNA]</scope>
    <source>
        <strain evidence="2 4">DSM 1041</strain>
        <strain evidence="3 5">DSM 378</strain>
    </source>
</reference>
<protein>
    <recommendedName>
        <fullName evidence="1">DUF4224 domain-containing protein</fullName>
    </recommendedName>
</protein>
<dbReference type="RefSeq" id="WP_090622323.1">
    <property type="nucleotide sequence ID" value="NZ_FNYO01000026.1"/>
</dbReference>
<proteinExistence type="predicted"/>
<name>A0A1H9JRK2_9GAMM</name>
<dbReference type="Pfam" id="PF13986">
    <property type="entry name" value="DUF4224"/>
    <property type="match status" value="1"/>
</dbReference>
<dbReference type="EMBL" id="FNYO01000026">
    <property type="protein sequence ID" value="SEI91384.1"/>
    <property type="molecule type" value="Genomic_DNA"/>
</dbReference>
<accession>A0A1H9JRK2</accession>
<evidence type="ECO:0000313" key="2">
    <source>
        <dbReference type="EMBL" id="SEI91384.1"/>
    </source>
</evidence>
<dbReference type="AlphaFoldDB" id="A0A1H9JRK2"/>
<dbReference type="EMBL" id="FOFJ01000021">
    <property type="protein sequence ID" value="SEQ89601.1"/>
    <property type="molecule type" value="Genomic_DNA"/>
</dbReference>
<dbReference type="Proteomes" id="UP000199267">
    <property type="component" value="Unassembled WGS sequence"/>
</dbReference>
<evidence type="ECO:0000259" key="1">
    <source>
        <dbReference type="Pfam" id="PF13986"/>
    </source>
</evidence>